<dbReference type="SMART" id="SM00487">
    <property type="entry name" value="DEXDc"/>
    <property type="match status" value="1"/>
</dbReference>
<dbReference type="SUPFAM" id="SSF52540">
    <property type="entry name" value="P-loop containing nucleoside triphosphate hydrolases"/>
    <property type="match status" value="1"/>
</dbReference>
<dbReference type="InterPro" id="IPR027417">
    <property type="entry name" value="P-loop_NTPase"/>
</dbReference>
<name>A0A9X4P8V9_9LACT</name>
<dbReference type="PANTHER" id="PTHR42927">
    <property type="entry name" value="HELICASE SUPERFAMILY 1 AND 2 DOMAIN-CONTAINING PROTEIN"/>
    <property type="match status" value="1"/>
</dbReference>
<accession>A0A9X4P8V9</accession>
<dbReference type="Pfam" id="PF18766">
    <property type="entry name" value="SWI2_SNF2"/>
    <property type="match status" value="1"/>
</dbReference>
<dbReference type="InterPro" id="IPR040980">
    <property type="entry name" value="SWI2_SNF2"/>
</dbReference>
<protein>
    <submittedName>
        <fullName evidence="2">Type I restriction endonuclease</fullName>
    </submittedName>
</protein>
<evidence type="ECO:0000313" key="3">
    <source>
        <dbReference type="Proteomes" id="UP001153203"/>
    </source>
</evidence>
<evidence type="ECO:0000259" key="1">
    <source>
        <dbReference type="SMART" id="SM00487"/>
    </source>
</evidence>
<dbReference type="InterPro" id="IPR014001">
    <property type="entry name" value="Helicase_ATP-bd"/>
</dbReference>
<dbReference type="GO" id="GO:0005524">
    <property type="term" value="F:ATP binding"/>
    <property type="evidence" value="ECO:0007669"/>
    <property type="project" value="UniProtKB-KW"/>
</dbReference>
<dbReference type="InterPro" id="IPR007409">
    <property type="entry name" value="Restrct_endonuc_type1_HsdR_N"/>
</dbReference>
<dbReference type="GO" id="GO:0003677">
    <property type="term" value="F:DNA binding"/>
    <property type="evidence" value="ECO:0007669"/>
    <property type="project" value="UniProtKB-KW"/>
</dbReference>
<sequence length="1019" mass="117404">MEDNEKRFEQDIESFLMSPAGGWKKQTFKASHYDASKGLDLDALVGYIKTTQPKMWQRYEKMVGANPESSFYKRFEQEVSQHGILHVLRNGIKDRGVKFKVVQFKPSSTLNLETLKDYEANITTVTRQFAYSPYNHNTLDMVLSVNGIPLVALELKNQFKGQSVENAKRQFMFDRDSNEVLFQFNHRVLVYFAVDLHEVWMTTKLAGKKTYFLPFNQGSNGAGNVGGKGNPENPNGYSTAYLWERVLQKDALLDIVQRFVNLEIKHEKDVKGKAIEKKTLIFPRYHQLDVVTKLVSDTKSQGSGQHYLIQHSAGSGKSNSIAWLAYHLQKIHDKTNQPLFNSVIIVTDRTVLDRQLQDTITSFDATTGLVETIGDKKSSKDLLNAINDGKQIIITTLQKFPVIYQEVESTKGKKFAVIVDEAHSSQTGNASNKLKAALSDREEALKEWEEFDEVEAGKARDEEDQLNETLLGQGRHENISFYAFTATPKDKTLEMFGQRAEDGHFEPFHVYSMRQAIEEGFILDVLQNYMTCHTAYKIAKLVPDDPELPKSKARRAIARYAKLHPYNLAQKTEIIVETFRERTRHAISGKGKAMVVTSSRLAAVRYMNEFKRYITEKGYTDINALVAFSGEIFDDGETFTEPKMNILSDGSQVKENQLKETFHTSDYNVLIVAEKYQTGFDEPLLHTMFVDKKLRGVKAVQTLSRLNRTTAQKTDTFVLDFKNTAEEIKMAFQQFYEVSTLDEAIDPNMLYDAKEKIRKYNLYNDADLKKIIDIFQVTTNRQDDIMLGKLSSSFRPIIERYNDMEESMQYEFRTLLRGFRDKYNYISQLVRLFDRELLEESIFINYLITLLPKDSEVSVDISDKVKMDYYKLTKDFEDEISLVKDQSQEYMYQQQKGINPAVKPPEERDTLTEILDRINAQFPDVFTEDDRVVLDMVVKQVVQNPSGRQKSMAKENDFAMFKQSLFPKEFEDMIINLAQASNNTFTKMFSNQGVYDFIREISAQEAYKKWRSDEPIVAD</sequence>
<dbReference type="Pfam" id="PF22679">
    <property type="entry name" value="T1R_D3-like"/>
    <property type="match status" value="1"/>
</dbReference>
<dbReference type="Gene3D" id="3.90.1570.50">
    <property type="match status" value="1"/>
</dbReference>
<keyword evidence="2" id="KW-0255">Endonuclease</keyword>
<gene>
    <name evidence="2" type="ORF">NF708_06385</name>
</gene>
<dbReference type="AlphaFoldDB" id="A0A9X4P8V9"/>
<comment type="caution">
    <text evidence="2">The sequence shown here is derived from an EMBL/GenBank/DDBJ whole genome shotgun (WGS) entry which is preliminary data.</text>
</comment>
<evidence type="ECO:0000313" key="2">
    <source>
        <dbReference type="EMBL" id="MDG6193627.1"/>
    </source>
</evidence>
<dbReference type="InterPro" id="IPR055180">
    <property type="entry name" value="HsdR_RecA-like_helicase_dom_2"/>
</dbReference>
<dbReference type="Gene3D" id="3.40.50.300">
    <property type="entry name" value="P-loop containing nucleotide triphosphate hydrolases"/>
    <property type="match status" value="2"/>
</dbReference>
<feature type="domain" description="Helicase ATP-binding" evidence="1">
    <location>
        <begin position="279"/>
        <end position="511"/>
    </location>
</feature>
<dbReference type="Proteomes" id="UP001153203">
    <property type="component" value="Unassembled WGS sequence"/>
</dbReference>
<dbReference type="RefSeq" id="WP_279363238.1">
    <property type="nucleotide sequence ID" value="NZ_JAMWGA010000003.1"/>
</dbReference>
<dbReference type="Pfam" id="PF04313">
    <property type="entry name" value="HSDR_N"/>
    <property type="match status" value="1"/>
</dbReference>
<dbReference type="GO" id="GO:0009307">
    <property type="term" value="P:DNA restriction-modification system"/>
    <property type="evidence" value="ECO:0007669"/>
    <property type="project" value="UniProtKB-KW"/>
</dbReference>
<keyword evidence="2" id="KW-0378">Hydrolase</keyword>
<dbReference type="GO" id="GO:0009035">
    <property type="term" value="F:type I site-specific deoxyribonuclease activity"/>
    <property type="evidence" value="ECO:0007669"/>
    <property type="project" value="UniProtKB-EC"/>
</dbReference>
<proteinExistence type="predicted"/>
<keyword evidence="2" id="KW-0540">Nuclease</keyword>
<dbReference type="EMBL" id="JAMWGI010000003">
    <property type="protein sequence ID" value="MDG6193627.1"/>
    <property type="molecule type" value="Genomic_DNA"/>
</dbReference>
<dbReference type="PANTHER" id="PTHR42927:SF1">
    <property type="entry name" value="HELICASE SUPERFAMILY 1 AND 2 DOMAIN-CONTAINING PROTEIN"/>
    <property type="match status" value="1"/>
</dbReference>
<organism evidence="2 3">
    <name type="scientific">Lactococcus formosensis</name>
    <dbReference type="NCBI Taxonomy" id="1281486"/>
    <lineage>
        <taxon>Bacteria</taxon>
        <taxon>Bacillati</taxon>
        <taxon>Bacillota</taxon>
        <taxon>Bacilli</taxon>
        <taxon>Lactobacillales</taxon>
        <taxon>Streptococcaceae</taxon>
        <taxon>Lactococcus</taxon>
    </lineage>
</organism>
<reference evidence="2" key="1">
    <citation type="submission" date="2022-06" db="EMBL/GenBank/DDBJ databases">
        <title>Lactococcus from bovine mastitis in China.</title>
        <authorList>
            <person name="Lin Y."/>
            <person name="Han B."/>
        </authorList>
    </citation>
    <scope>NUCLEOTIDE SEQUENCE</scope>
    <source>
        <strain evidence="2">Hebei-B-39</strain>
    </source>
</reference>